<evidence type="ECO:0000256" key="6">
    <source>
        <dbReference type="ARBA" id="ARBA00022679"/>
    </source>
</evidence>
<evidence type="ECO:0000256" key="8">
    <source>
        <dbReference type="ARBA" id="ARBA00022741"/>
    </source>
</evidence>
<comment type="function">
    <text evidence="1">Catalyzes the phosphorylation of riboflavin to FMN followed by the adenylation of FMN to FAD.</text>
</comment>
<evidence type="ECO:0000256" key="5">
    <source>
        <dbReference type="ARBA" id="ARBA00022643"/>
    </source>
</evidence>
<evidence type="ECO:0000256" key="3">
    <source>
        <dbReference type="ARBA" id="ARBA00005201"/>
    </source>
</evidence>
<feature type="domain" description="Riboflavin kinase" evidence="16">
    <location>
        <begin position="188"/>
        <end position="313"/>
    </location>
</feature>
<reference evidence="18" key="1">
    <citation type="journal article" date="2019" name="Int. J. Syst. Evol. Microbiol.">
        <title>The Global Catalogue of Microorganisms (GCM) 10K type strain sequencing project: providing services to taxonomists for standard genome sequencing and annotation.</title>
        <authorList>
            <consortium name="The Broad Institute Genomics Platform"/>
            <consortium name="The Broad Institute Genome Sequencing Center for Infectious Disease"/>
            <person name="Wu L."/>
            <person name="Ma J."/>
        </authorList>
    </citation>
    <scope>NUCLEOTIDE SEQUENCE [LARGE SCALE GENOMIC DNA]</scope>
    <source>
        <strain evidence="18">KCTC 52141</strain>
    </source>
</reference>
<dbReference type="InterPro" id="IPR015865">
    <property type="entry name" value="Riboflavin_kinase_bac/euk"/>
</dbReference>
<comment type="catalytic activity">
    <reaction evidence="13 15">
        <text>riboflavin + ATP = FMN + ADP + H(+)</text>
        <dbReference type="Rhea" id="RHEA:14357"/>
        <dbReference type="ChEBI" id="CHEBI:15378"/>
        <dbReference type="ChEBI" id="CHEBI:30616"/>
        <dbReference type="ChEBI" id="CHEBI:57986"/>
        <dbReference type="ChEBI" id="CHEBI:58210"/>
        <dbReference type="ChEBI" id="CHEBI:456216"/>
        <dbReference type="EC" id="2.7.1.26"/>
    </reaction>
</comment>
<dbReference type="Pfam" id="PF01687">
    <property type="entry name" value="Flavokinase"/>
    <property type="match status" value="1"/>
</dbReference>
<keyword evidence="9 15" id="KW-0418">Kinase</keyword>
<dbReference type="Pfam" id="PF06574">
    <property type="entry name" value="FAD_syn"/>
    <property type="match status" value="1"/>
</dbReference>
<dbReference type="Proteomes" id="UP001595548">
    <property type="component" value="Unassembled WGS sequence"/>
</dbReference>
<dbReference type="NCBIfam" id="NF004163">
    <property type="entry name" value="PRK05627.1-6"/>
    <property type="match status" value="1"/>
</dbReference>
<dbReference type="CDD" id="cd02064">
    <property type="entry name" value="FAD_synthetase_N"/>
    <property type="match status" value="1"/>
</dbReference>
<dbReference type="NCBIfam" id="NF004159">
    <property type="entry name" value="PRK05627.1-2"/>
    <property type="match status" value="1"/>
</dbReference>
<comment type="catalytic activity">
    <reaction evidence="14 15">
        <text>FMN + ATP + H(+) = FAD + diphosphate</text>
        <dbReference type="Rhea" id="RHEA:17237"/>
        <dbReference type="ChEBI" id="CHEBI:15378"/>
        <dbReference type="ChEBI" id="CHEBI:30616"/>
        <dbReference type="ChEBI" id="CHEBI:33019"/>
        <dbReference type="ChEBI" id="CHEBI:57692"/>
        <dbReference type="ChEBI" id="CHEBI:58210"/>
        <dbReference type="EC" id="2.7.7.2"/>
    </reaction>
</comment>
<dbReference type="PANTHER" id="PTHR22749">
    <property type="entry name" value="RIBOFLAVIN KINASE/FMN ADENYLYLTRANSFERASE"/>
    <property type="match status" value="1"/>
</dbReference>
<dbReference type="GO" id="GO:0008531">
    <property type="term" value="F:riboflavin kinase activity"/>
    <property type="evidence" value="ECO:0007669"/>
    <property type="project" value="UniProtKB-EC"/>
</dbReference>
<evidence type="ECO:0000259" key="16">
    <source>
        <dbReference type="SMART" id="SM00904"/>
    </source>
</evidence>
<dbReference type="SUPFAM" id="SSF52374">
    <property type="entry name" value="Nucleotidylyl transferase"/>
    <property type="match status" value="1"/>
</dbReference>
<comment type="pathway">
    <text evidence="2 15">Cofactor biosynthesis; FAD biosynthesis; FAD from FMN: step 1/1.</text>
</comment>
<keyword evidence="11 15" id="KW-0067">ATP-binding</keyword>
<dbReference type="Gene3D" id="3.40.50.620">
    <property type="entry name" value="HUPs"/>
    <property type="match status" value="1"/>
</dbReference>
<dbReference type="SUPFAM" id="SSF82114">
    <property type="entry name" value="Riboflavin kinase-like"/>
    <property type="match status" value="1"/>
</dbReference>
<evidence type="ECO:0000256" key="14">
    <source>
        <dbReference type="ARBA" id="ARBA00049494"/>
    </source>
</evidence>
<evidence type="ECO:0000256" key="9">
    <source>
        <dbReference type="ARBA" id="ARBA00022777"/>
    </source>
</evidence>
<evidence type="ECO:0000313" key="18">
    <source>
        <dbReference type="Proteomes" id="UP001595548"/>
    </source>
</evidence>
<keyword evidence="7 15" id="KW-0548">Nucleotidyltransferase</keyword>
<accession>A0ABV7HSG5</accession>
<proteinExistence type="inferred from homology"/>
<keyword evidence="5 15" id="KW-0288">FMN</keyword>
<dbReference type="Gene3D" id="2.40.30.30">
    <property type="entry name" value="Riboflavin kinase-like"/>
    <property type="match status" value="1"/>
</dbReference>
<dbReference type="NCBIfam" id="TIGR00083">
    <property type="entry name" value="ribF"/>
    <property type="match status" value="1"/>
</dbReference>
<evidence type="ECO:0000256" key="1">
    <source>
        <dbReference type="ARBA" id="ARBA00002121"/>
    </source>
</evidence>
<evidence type="ECO:0000256" key="12">
    <source>
        <dbReference type="ARBA" id="ARBA00023268"/>
    </source>
</evidence>
<name>A0ABV7HSG5_9GAMM</name>
<keyword evidence="18" id="KW-1185">Reference proteome</keyword>
<dbReference type="InterPro" id="IPR023468">
    <property type="entry name" value="Riboflavin_kinase"/>
</dbReference>
<dbReference type="EC" id="2.7.1.26" evidence="15"/>
<evidence type="ECO:0000256" key="2">
    <source>
        <dbReference type="ARBA" id="ARBA00004726"/>
    </source>
</evidence>
<dbReference type="InterPro" id="IPR015864">
    <property type="entry name" value="FAD_synthase"/>
</dbReference>
<evidence type="ECO:0000313" key="17">
    <source>
        <dbReference type="EMBL" id="MFC3156765.1"/>
    </source>
</evidence>
<gene>
    <name evidence="17" type="primary">ribF</name>
    <name evidence="17" type="ORF">ACFOEB_16260</name>
</gene>
<dbReference type="InterPro" id="IPR023465">
    <property type="entry name" value="Riboflavin_kinase_dom_sf"/>
</dbReference>
<sequence length="326" mass="35949">MKSQAPEFIRGLYNLRERHRGSVATIGTFDGVHLGHQAILRQLKGVSERLNLPSVVILFEPQPHEYFSRERAPARLMRLREKLEALFAAGVDKVLCLQFNEAFRSLTARQFIDRVLVDGLGIRHLVVGDDFRFGCDRAGNYELLQRVGAQGCFGVTDTCTLTLAGERVSSTRIRQHLQAGEFARAEACLGRPYAISGRVGHGKKLGRQLGVPTANVRLQRYRSPLSGVFVISAELADGKCYSGVANVGAKPTIAGDLEPLLEVHLLNFDRDIYGQPIKVMFHQRLRAEQKFASLAALTTQLQDDIRGAQAYFAAVPPASTGLPTLN</sequence>
<dbReference type="InterPro" id="IPR014729">
    <property type="entry name" value="Rossmann-like_a/b/a_fold"/>
</dbReference>
<evidence type="ECO:0000256" key="13">
    <source>
        <dbReference type="ARBA" id="ARBA00047880"/>
    </source>
</evidence>
<comment type="caution">
    <text evidence="17">The sequence shown here is derived from an EMBL/GenBank/DDBJ whole genome shotgun (WGS) entry which is preliminary data.</text>
</comment>
<comment type="similarity">
    <text evidence="15">Belongs to the ribF family.</text>
</comment>
<keyword evidence="6 15" id="KW-0808">Transferase</keyword>
<comment type="pathway">
    <text evidence="3 15">Cofactor biosynthesis; FMN biosynthesis; FMN from riboflavin (ATP route): step 1/1.</text>
</comment>
<dbReference type="PANTHER" id="PTHR22749:SF6">
    <property type="entry name" value="RIBOFLAVIN KINASE"/>
    <property type="match status" value="1"/>
</dbReference>
<evidence type="ECO:0000256" key="15">
    <source>
        <dbReference type="PIRNR" id="PIRNR004491"/>
    </source>
</evidence>
<dbReference type="InterPro" id="IPR002606">
    <property type="entry name" value="Riboflavin_kinase_bac"/>
</dbReference>
<evidence type="ECO:0000256" key="7">
    <source>
        <dbReference type="ARBA" id="ARBA00022695"/>
    </source>
</evidence>
<dbReference type="RefSeq" id="WP_339615904.1">
    <property type="nucleotide sequence ID" value="NZ_AP031500.1"/>
</dbReference>
<keyword evidence="8 15" id="KW-0547">Nucleotide-binding</keyword>
<protein>
    <recommendedName>
        <fullName evidence="15">Riboflavin biosynthesis protein</fullName>
    </recommendedName>
    <domain>
        <recommendedName>
            <fullName evidence="15">Riboflavin kinase</fullName>
            <ecNumber evidence="15">2.7.1.26</ecNumber>
        </recommendedName>
        <alternativeName>
            <fullName evidence="15">Flavokinase</fullName>
        </alternativeName>
    </domain>
    <domain>
        <recommendedName>
            <fullName evidence="15">FMN adenylyltransferase</fullName>
            <ecNumber evidence="15">2.7.7.2</ecNumber>
        </recommendedName>
        <alternativeName>
            <fullName evidence="15">FAD pyrophosphorylase</fullName>
        </alternativeName>
        <alternativeName>
            <fullName evidence="15">FAD synthase</fullName>
        </alternativeName>
    </domain>
</protein>
<dbReference type="NCBIfam" id="NF004162">
    <property type="entry name" value="PRK05627.1-5"/>
    <property type="match status" value="1"/>
</dbReference>
<evidence type="ECO:0000256" key="4">
    <source>
        <dbReference type="ARBA" id="ARBA00022630"/>
    </source>
</evidence>
<evidence type="ECO:0000256" key="10">
    <source>
        <dbReference type="ARBA" id="ARBA00022827"/>
    </source>
</evidence>
<keyword evidence="4 15" id="KW-0285">Flavoprotein</keyword>
<dbReference type="EC" id="2.7.7.2" evidence="15"/>
<keyword evidence="12" id="KW-0511">Multifunctional enzyme</keyword>
<dbReference type="PIRSF" id="PIRSF004491">
    <property type="entry name" value="FAD_Synth"/>
    <property type="match status" value="1"/>
</dbReference>
<dbReference type="SMART" id="SM00904">
    <property type="entry name" value="Flavokinase"/>
    <property type="match status" value="1"/>
</dbReference>
<keyword evidence="10 15" id="KW-0274">FAD</keyword>
<evidence type="ECO:0000256" key="11">
    <source>
        <dbReference type="ARBA" id="ARBA00022840"/>
    </source>
</evidence>
<organism evidence="17 18">
    <name type="scientific">Gilvimarinus japonicus</name>
    <dbReference type="NCBI Taxonomy" id="1796469"/>
    <lineage>
        <taxon>Bacteria</taxon>
        <taxon>Pseudomonadati</taxon>
        <taxon>Pseudomonadota</taxon>
        <taxon>Gammaproteobacteria</taxon>
        <taxon>Cellvibrionales</taxon>
        <taxon>Cellvibrionaceae</taxon>
        <taxon>Gilvimarinus</taxon>
    </lineage>
</organism>
<dbReference type="GO" id="GO:0003919">
    <property type="term" value="F:FMN adenylyltransferase activity"/>
    <property type="evidence" value="ECO:0007669"/>
    <property type="project" value="UniProtKB-EC"/>
</dbReference>
<dbReference type="EMBL" id="JBHRTL010000031">
    <property type="protein sequence ID" value="MFC3156765.1"/>
    <property type="molecule type" value="Genomic_DNA"/>
</dbReference>